<evidence type="ECO:0000256" key="1">
    <source>
        <dbReference type="ARBA" id="ARBA00008553"/>
    </source>
</evidence>
<dbReference type="GO" id="GO:0003735">
    <property type="term" value="F:structural constituent of ribosome"/>
    <property type="evidence" value="ECO:0007669"/>
    <property type="project" value="InterPro"/>
</dbReference>
<organism evidence="6">
    <name type="scientific">Cylindrotheca closterium</name>
    <dbReference type="NCBI Taxonomy" id="2856"/>
    <lineage>
        <taxon>Eukaryota</taxon>
        <taxon>Sar</taxon>
        <taxon>Stramenopiles</taxon>
        <taxon>Ochrophyta</taxon>
        <taxon>Bacillariophyta</taxon>
        <taxon>Bacillariophyceae</taxon>
        <taxon>Bacillariophycidae</taxon>
        <taxon>Bacillariales</taxon>
        <taxon>Bacillariaceae</taxon>
        <taxon>Cylindrotheca</taxon>
    </lineage>
</organism>
<dbReference type="GO" id="GO:0006412">
    <property type="term" value="P:translation"/>
    <property type="evidence" value="ECO:0007669"/>
    <property type="project" value="InterPro"/>
</dbReference>
<dbReference type="InterPro" id="IPR022803">
    <property type="entry name" value="Ribosomal_uL5_dom_sf"/>
</dbReference>
<dbReference type="GO" id="GO:0005840">
    <property type="term" value="C:ribosome"/>
    <property type="evidence" value="ECO:0007669"/>
    <property type="project" value="UniProtKB-KW"/>
</dbReference>
<dbReference type="PROSITE" id="PS00358">
    <property type="entry name" value="RIBOSOMAL_L5"/>
    <property type="match status" value="1"/>
</dbReference>
<evidence type="ECO:0000259" key="5">
    <source>
        <dbReference type="Pfam" id="PF00673"/>
    </source>
</evidence>
<gene>
    <name evidence="6" type="primary">rpl5</name>
</gene>
<dbReference type="RefSeq" id="YP_009495396.1">
    <property type="nucleotide sequence ID" value="NC_037986.1"/>
</dbReference>
<name>A0A2U9GIE4_9STRA</name>
<proteinExistence type="inferred from homology"/>
<dbReference type="SUPFAM" id="SSF55282">
    <property type="entry name" value="RL5-like"/>
    <property type="match status" value="1"/>
</dbReference>
<dbReference type="Pfam" id="PF00673">
    <property type="entry name" value="Ribosomal_L5_C"/>
    <property type="match status" value="1"/>
</dbReference>
<geneLocation type="mitochondrion" evidence="6"/>
<keyword evidence="6" id="KW-0496">Mitochondrion</keyword>
<keyword evidence="3 4" id="KW-0687">Ribonucleoprotein</keyword>
<dbReference type="GO" id="GO:1990904">
    <property type="term" value="C:ribonucleoprotein complex"/>
    <property type="evidence" value="ECO:0007669"/>
    <property type="project" value="UniProtKB-KW"/>
</dbReference>
<keyword evidence="2 4" id="KW-0689">Ribosomal protein</keyword>
<evidence type="ECO:0000256" key="2">
    <source>
        <dbReference type="ARBA" id="ARBA00022980"/>
    </source>
</evidence>
<evidence type="ECO:0000256" key="3">
    <source>
        <dbReference type="ARBA" id="ARBA00023274"/>
    </source>
</evidence>
<dbReference type="InterPro" id="IPR020929">
    <property type="entry name" value="Ribosomal_uL5_CS"/>
</dbReference>
<protein>
    <submittedName>
        <fullName evidence="6">Ribosomal protein L5</fullName>
    </submittedName>
</protein>
<reference evidence="6" key="1">
    <citation type="journal article" date="2018" name="Genome Biol. Evol.">
        <title>Recurrent loss, horizontal transfer, and the obscure origins of mitochondrial introns in diatoms (Bacillariophyta).</title>
        <authorList>
            <person name="Guillory W.X."/>
            <person name="Onyshchenko A."/>
            <person name="Ruck E.C."/>
            <person name="Parks M."/>
            <person name="Nakov T."/>
            <person name="Wickett N.J."/>
            <person name="Alverson A.J."/>
        </authorList>
    </citation>
    <scope>NUCLEOTIDE SEQUENCE</scope>
    <source>
        <strain evidence="6">CCMP1855</strain>
    </source>
</reference>
<dbReference type="GeneID" id="36957293"/>
<feature type="domain" description="Large ribosomal subunit protein uL5 C-terminal" evidence="5">
    <location>
        <begin position="82"/>
        <end position="176"/>
    </location>
</feature>
<dbReference type="EMBL" id="MG271845">
    <property type="protein sequence ID" value="AWQ64043.1"/>
    <property type="molecule type" value="Genomic_DNA"/>
</dbReference>
<comment type="similarity">
    <text evidence="1 4">Belongs to the universal ribosomal protein uL5 family.</text>
</comment>
<dbReference type="InterPro" id="IPR031309">
    <property type="entry name" value="Ribosomal_uL5_C"/>
</dbReference>
<dbReference type="AlphaFoldDB" id="A0A2U9GIE4"/>
<dbReference type="InterPro" id="IPR002132">
    <property type="entry name" value="Ribosomal_uL5"/>
</dbReference>
<dbReference type="Gene3D" id="3.30.1440.10">
    <property type="match status" value="1"/>
</dbReference>
<sequence>MNILENYYKKVIRYDLLNKFFYNRIEDIPQLKKIVLNFGCKNFDIRNLSVSLLSLELITGQKGVLTKSKRANILLKIRKGNPVGCMVVLKKNKMYDFTFKLLIDVFPNLRDFRGIHVAKKLNMTSLSFTLTDLISFKELEKQFYLFSNLPPLNVTFVTNARSKKELLYLLNSFKLPLSA</sequence>
<evidence type="ECO:0000256" key="4">
    <source>
        <dbReference type="RuleBase" id="RU003930"/>
    </source>
</evidence>
<dbReference type="PIRSF" id="PIRSF002161">
    <property type="entry name" value="Ribosomal_L5"/>
    <property type="match status" value="1"/>
</dbReference>
<accession>A0A2U9GIE4</accession>
<dbReference type="PANTHER" id="PTHR11994">
    <property type="entry name" value="60S RIBOSOMAL PROTEIN L11-RELATED"/>
    <property type="match status" value="1"/>
</dbReference>
<evidence type="ECO:0000313" key="6">
    <source>
        <dbReference type="EMBL" id="AWQ64043.1"/>
    </source>
</evidence>